<dbReference type="SFLD" id="SFLDG01384">
    <property type="entry name" value="thioether_bond_formation_requi"/>
    <property type="match status" value="1"/>
</dbReference>
<sequence>MHLGQNTVLLRVNLPKDLLGDGYYDESGKVAVASNPVTGAMDILSGEEAAALEAIRSDGDWENYDPSLIHNLHERGYIFDQHSAEQIAYNHVVDQYNEGIRTAPFQFMFIPSFLCNLACPYCFEGDLTKASPRMTKEMIDSAFDMIPTLQELHDNEGQPYITLFGGEPFLDIPAQREAVEYIMKNAYERNYPITAVTNGVQLDRYIPLLKKYEIREIQVSLDGPPEIHNQRRIFRGGKPTFHLIEKNIDEAIAAGLRVLVRVLVDKQTLGSYPAFAEYALQKGWLDHPRLSFFYGFTKHVGFLDVDPNHPAEHRHGHIDRDYTLDLLDDFYQMLRENPLVDRMLKPDPVRLRSPILEGDIVRPNLQGCSAGTSVLAFDPNGRIYGCPETVGRTHHAFGTYFPDFSYNRQYREPWRTRNVDSVPMCRDCNVKLFCGGGGCPIKAWAFNGGDFNSAYCPKVESVKAQLTKGLEYMIPLAFKDDPYTTEKREETEWDEMKKVGAFLWRS</sequence>
<dbReference type="InterPro" id="IPR058240">
    <property type="entry name" value="rSAM_sf"/>
</dbReference>
<accession>A0A0D5NQB6</accession>
<evidence type="ECO:0000256" key="3">
    <source>
        <dbReference type="ARBA" id="ARBA00022723"/>
    </source>
</evidence>
<evidence type="ECO:0000256" key="1">
    <source>
        <dbReference type="ARBA" id="ARBA00001966"/>
    </source>
</evidence>
<dbReference type="PANTHER" id="PTHR43273:SF3">
    <property type="entry name" value="ANAEROBIC SULFATASE-MATURATING ENZYME HOMOLOG ASLB-RELATED"/>
    <property type="match status" value="1"/>
</dbReference>
<dbReference type="GO" id="GO:0051536">
    <property type="term" value="F:iron-sulfur cluster binding"/>
    <property type="evidence" value="ECO:0007669"/>
    <property type="project" value="UniProtKB-KW"/>
</dbReference>
<dbReference type="Pfam" id="PF04055">
    <property type="entry name" value="Radical_SAM"/>
    <property type="match status" value="1"/>
</dbReference>
<comment type="cofactor">
    <cofactor evidence="1">
        <name>[4Fe-4S] cluster</name>
        <dbReference type="ChEBI" id="CHEBI:49883"/>
    </cofactor>
</comment>
<dbReference type="InterPro" id="IPR007197">
    <property type="entry name" value="rSAM"/>
</dbReference>
<evidence type="ECO:0000313" key="9">
    <source>
        <dbReference type="Proteomes" id="UP000032633"/>
    </source>
</evidence>
<evidence type="ECO:0000256" key="4">
    <source>
        <dbReference type="ARBA" id="ARBA00023004"/>
    </source>
</evidence>
<evidence type="ECO:0000256" key="5">
    <source>
        <dbReference type="ARBA" id="ARBA00023014"/>
    </source>
</evidence>
<dbReference type="SFLD" id="SFLDS00029">
    <property type="entry name" value="Radical_SAM"/>
    <property type="match status" value="1"/>
</dbReference>
<name>A0A0D5NQB6_9BACL</name>
<dbReference type="AlphaFoldDB" id="A0A0D5NQB6"/>
<evidence type="ECO:0000256" key="2">
    <source>
        <dbReference type="ARBA" id="ARBA00022691"/>
    </source>
</evidence>
<dbReference type="PROSITE" id="PS51918">
    <property type="entry name" value="RADICAL_SAM"/>
    <property type="match status" value="1"/>
</dbReference>
<dbReference type="InterPro" id="IPR013785">
    <property type="entry name" value="Aldolase_TIM"/>
</dbReference>
<keyword evidence="4" id="KW-0408">Iron</keyword>
<dbReference type="Proteomes" id="UP000032633">
    <property type="component" value="Chromosome"/>
</dbReference>
<keyword evidence="9" id="KW-1185">Reference proteome</keyword>
<dbReference type="GO" id="GO:0046872">
    <property type="term" value="F:metal ion binding"/>
    <property type="evidence" value="ECO:0007669"/>
    <property type="project" value="UniProtKB-KW"/>
</dbReference>
<keyword evidence="3" id="KW-0479">Metal-binding</keyword>
<reference evidence="8 9" key="1">
    <citation type="journal article" date="2015" name="J. Biotechnol.">
        <title>Complete genome sequence of Paenibacillus beijingensis 7188(T) (=DSM 24997(T)), a novel rhizobacterium from jujube garden soil.</title>
        <authorList>
            <person name="Kwak Y."/>
            <person name="Shin J.H."/>
        </authorList>
    </citation>
    <scope>NUCLEOTIDE SEQUENCE [LARGE SCALE GENOMIC DNA]</scope>
    <source>
        <strain evidence="8 9">DSM 24997</strain>
    </source>
</reference>
<gene>
    <name evidence="8" type="ORF">VN24_25950</name>
</gene>
<dbReference type="NCBIfam" id="TIGR04085">
    <property type="entry name" value="rSAM_more_4Fe4S"/>
    <property type="match status" value="1"/>
</dbReference>
<evidence type="ECO:0000256" key="6">
    <source>
        <dbReference type="ARBA" id="ARBA00023601"/>
    </source>
</evidence>
<dbReference type="PANTHER" id="PTHR43273">
    <property type="entry name" value="ANAEROBIC SULFATASE-MATURATING ENZYME HOMOLOG ASLB-RELATED"/>
    <property type="match status" value="1"/>
</dbReference>
<dbReference type="EMBL" id="CP011058">
    <property type="protein sequence ID" value="AJY77370.1"/>
    <property type="molecule type" value="Genomic_DNA"/>
</dbReference>
<evidence type="ECO:0000313" key="8">
    <source>
        <dbReference type="EMBL" id="AJY77370.1"/>
    </source>
</evidence>
<reference evidence="9" key="2">
    <citation type="submission" date="2015-03" db="EMBL/GenBank/DDBJ databases">
        <title>Genome sequence of Paenibacillus beijingensis strain DSM 24997T.</title>
        <authorList>
            <person name="Kwak Y."/>
            <person name="Shin J.-H."/>
        </authorList>
    </citation>
    <scope>NUCLEOTIDE SEQUENCE [LARGE SCALE GENOMIC DNA]</scope>
    <source>
        <strain evidence="9">DSM 24997</strain>
    </source>
</reference>
<dbReference type="RefSeq" id="WP_045672795.1">
    <property type="nucleotide sequence ID" value="NZ_CP011058.1"/>
</dbReference>
<evidence type="ECO:0000259" key="7">
    <source>
        <dbReference type="PROSITE" id="PS51918"/>
    </source>
</evidence>
<dbReference type="STRING" id="1126833.VN24_25950"/>
<dbReference type="SFLD" id="SFLDG01067">
    <property type="entry name" value="SPASM/twitch_domain_containing"/>
    <property type="match status" value="1"/>
</dbReference>
<dbReference type="Gene3D" id="3.20.20.70">
    <property type="entry name" value="Aldolase class I"/>
    <property type="match status" value="1"/>
</dbReference>
<dbReference type="SFLD" id="SFLDG01386">
    <property type="entry name" value="main_SPASM_domain-containing"/>
    <property type="match status" value="1"/>
</dbReference>
<feature type="domain" description="Radical SAM core" evidence="7">
    <location>
        <begin position="97"/>
        <end position="341"/>
    </location>
</feature>
<dbReference type="OrthoDB" id="9808591at2"/>
<organism evidence="8 9">
    <name type="scientific">Paenibacillus beijingensis</name>
    <dbReference type="NCBI Taxonomy" id="1126833"/>
    <lineage>
        <taxon>Bacteria</taxon>
        <taxon>Bacillati</taxon>
        <taxon>Bacillota</taxon>
        <taxon>Bacilli</taxon>
        <taxon>Bacillales</taxon>
        <taxon>Paenibacillaceae</taxon>
        <taxon>Paenibacillus</taxon>
    </lineage>
</organism>
<dbReference type="KEGG" id="pbj:VN24_25950"/>
<keyword evidence="5" id="KW-0411">Iron-sulfur</keyword>
<proteinExistence type="inferred from homology"/>
<dbReference type="GO" id="GO:0016491">
    <property type="term" value="F:oxidoreductase activity"/>
    <property type="evidence" value="ECO:0007669"/>
    <property type="project" value="InterPro"/>
</dbReference>
<comment type="similarity">
    <text evidence="6">Belongs to the radical SAM superfamily. Anaerobic sulfatase-maturating enzyme family.</text>
</comment>
<keyword evidence="2" id="KW-0949">S-adenosyl-L-methionine</keyword>
<dbReference type="InterPro" id="IPR023885">
    <property type="entry name" value="4Fe4S-binding_SPASM_dom"/>
</dbReference>
<dbReference type="HOGENOM" id="CLU_009273_3_1_9"/>
<dbReference type="CDD" id="cd01335">
    <property type="entry name" value="Radical_SAM"/>
    <property type="match status" value="1"/>
</dbReference>
<dbReference type="PATRIC" id="fig|1126833.4.peg.5708"/>
<protein>
    <recommendedName>
        <fullName evidence="7">Radical SAM core domain-containing protein</fullName>
    </recommendedName>
</protein>
<dbReference type="SUPFAM" id="SSF102114">
    <property type="entry name" value="Radical SAM enzymes"/>
    <property type="match status" value="1"/>
</dbReference>
<dbReference type="InterPro" id="IPR023867">
    <property type="entry name" value="Sulphatase_maturase_rSAM"/>
</dbReference>